<organism evidence="2 3">
    <name type="scientific">Nesterenkonia natronophila</name>
    <dbReference type="NCBI Taxonomy" id="2174932"/>
    <lineage>
        <taxon>Bacteria</taxon>
        <taxon>Bacillati</taxon>
        <taxon>Actinomycetota</taxon>
        <taxon>Actinomycetes</taxon>
        <taxon>Micrococcales</taxon>
        <taxon>Micrococcaceae</taxon>
        <taxon>Nesterenkonia</taxon>
    </lineage>
</organism>
<proteinExistence type="predicted"/>
<comment type="caution">
    <text evidence="2">The sequence shown here is derived from an EMBL/GenBank/DDBJ whole genome shotgun (WGS) entry which is preliminary data.</text>
</comment>
<dbReference type="EMBL" id="QYZP01000002">
    <property type="protein sequence ID" value="RJN31550.1"/>
    <property type="molecule type" value="Genomic_DNA"/>
</dbReference>
<name>A0A3A4F507_9MICC</name>
<keyword evidence="1" id="KW-0472">Membrane</keyword>
<protein>
    <recommendedName>
        <fullName evidence="4">Multidrug ABC transporter ATPase</fullName>
    </recommendedName>
</protein>
<reference evidence="2 3" key="1">
    <citation type="submission" date="2018-09" db="EMBL/GenBank/DDBJ databases">
        <title>Nesterenkonia natronophila sp. nov., an alkaliphilic actinobacteriume isolated from a soda lake, and emended description of the genus Nesterenkonia.</title>
        <authorList>
            <person name="Menes R.J."/>
            <person name="Iriarte A."/>
        </authorList>
    </citation>
    <scope>NUCLEOTIDE SEQUENCE [LARGE SCALE GENOMIC DNA]</scope>
    <source>
        <strain evidence="2 3">M8</strain>
    </source>
</reference>
<feature type="transmembrane region" description="Helical" evidence="1">
    <location>
        <begin position="44"/>
        <end position="66"/>
    </location>
</feature>
<keyword evidence="1" id="KW-1133">Transmembrane helix</keyword>
<evidence type="ECO:0008006" key="4">
    <source>
        <dbReference type="Google" id="ProtNLM"/>
    </source>
</evidence>
<keyword evidence="1" id="KW-0812">Transmembrane</keyword>
<evidence type="ECO:0000313" key="3">
    <source>
        <dbReference type="Proteomes" id="UP000266615"/>
    </source>
</evidence>
<accession>A0A3A4F507</accession>
<dbReference type="RefSeq" id="WP_119902338.1">
    <property type="nucleotide sequence ID" value="NZ_QYZP01000002.1"/>
</dbReference>
<dbReference type="Proteomes" id="UP000266615">
    <property type="component" value="Unassembled WGS sequence"/>
</dbReference>
<dbReference type="OrthoDB" id="4966572at2"/>
<gene>
    <name evidence="2" type="ORF">D3250_05180</name>
</gene>
<evidence type="ECO:0000313" key="2">
    <source>
        <dbReference type="EMBL" id="RJN31550.1"/>
    </source>
</evidence>
<sequence>MSASTPGVLSRASLILGVGVTALSFIALIAILVLYFSGLVPHAGLYWAALWGFPAGFVLMCLYIMLSLGRRRTP</sequence>
<keyword evidence="3" id="KW-1185">Reference proteome</keyword>
<evidence type="ECO:0000256" key="1">
    <source>
        <dbReference type="SAM" id="Phobius"/>
    </source>
</evidence>
<dbReference type="AlphaFoldDB" id="A0A3A4F507"/>
<feature type="transmembrane region" description="Helical" evidence="1">
    <location>
        <begin position="12"/>
        <end position="38"/>
    </location>
</feature>